<dbReference type="EMBL" id="BPLQ01014384">
    <property type="protein sequence ID" value="GIY79366.1"/>
    <property type="molecule type" value="Genomic_DNA"/>
</dbReference>
<reference evidence="2 3" key="1">
    <citation type="submission" date="2021-06" db="EMBL/GenBank/DDBJ databases">
        <title>Caerostris darwini draft genome.</title>
        <authorList>
            <person name="Kono N."/>
            <person name="Arakawa K."/>
        </authorList>
    </citation>
    <scope>NUCLEOTIDE SEQUENCE [LARGE SCALE GENOMIC DNA]</scope>
</reference>
<accession>A0AAV4WBM8</accession>
<gene>
    <name evidence="2" type="ORF">CDAR_553111</name>
</gene>
<comment type="caution">
    <text evidence="2">The sequence shown here is derived from an EMBL/GenBank/DDBJ whole genome shotgun (WGS) entry which is preliminary data.</text>
</comment>
<sequence length="225" mass="25757">MSEKQSSSSDQSLLYSEYLNTDTTKHVLNIIENKKYPVMKFEKSKNLPKWLDLLDRIKNSEEELKNKSKDQLDIEVIDEDQPRIEMDVLLLKGETDNNDEKLTQSNSAEICEDSEENVSEEQDSDDDSDDENLFERLGYILKNDEQKSEITDSDQSSNPSDSESVEDINEQKDEKVNSDAVQSCNTPSERICDITKDCKNSNNKIVVIESIDNELNQSPCKKVCL</sequence>
<evidence type="ECO:0000313" key="3">
    <source>
        <dbReference type="Proteomes" id="UP001054837"/>
    </source>
</evidence>
<name>A0AAV4WBM8_9ARAC</name>
<feature type="region of interest" description="Disordered" evidence="1">
    <location>
        <begin position="95"/>
        <end position="131"/>
    </location>
</feature>
<evidence type="ECO:0000313" key="2">
    <source>
        <dbReference type="EMBL" id="GIY79366.1"/>
    </source>
</evidence>
<protein>
    <submittedName>
        <fullName evidence="2">Uncharacterized protein</fullName>
    </submittedName>
</protein>
<feature type="region of interest" description="Disordered" evidence="1">
    <location>
        <begin position="144"/>
        <end position="183"/>
    </location>
</feature>
<dbReference type="AlphaFoldDB" id="A0AAV4WBM8"/>
<keyword evidence="3" id="KW-1185">Reference proteome</keyword>
<organism evidence="2 3">
    <name type="scientific">Caerostris darwini</name>
    <dbReference type="NCBI Taxonomy" id="1538125"/>
    <lineage>
        <taxon>Eukaryota</taxon>
        <taxon>Metazoa</taxon>
        <taxon>Ecdysozoa</taxon>
        <taxon>Arthropoda</taxon>
        <taxon>Chelicerata</taxon>
        <taxon>Arachnida</taxon>
        <taxon>Araneae</taxon>
        <taxon>Araneomorphae</taxon>
        <taxon>Entelegynae</taxon>
        <taxon>Araneoidea</taxon>
        <taxon>Araneidae</taxon>
        <taxon>Caerostris</taxon>
    </lineage>
</organism>
<feature type="compositionally biased region" description="Low complexity" evidence="1">
    <location>
        <begin position="153"/>
        <end position="162"/>
    </location>
</feature>
<dbReference type="Proteomes" id="UP001054837">
    <property type="component" value="Unassembled WGS sequence"/>
</dbReference>
<feature type="compositionally biased region" description="Acidic residues" evidence="1">
    <location>
        <begin position="110"/>
        <end position="131"/>
    </location>
</feature>
<evidence type="ECO:0000256" key="1">
    <source>
        <dbReference type="SAM" id="MobiDB-lite"/>
    </source>
</evidence>
<proteinExistence type="predicted"/>